<evidence type="ECO:0000259" key="3">
    <source>
        <dbReference type="Pfam" id="PF00561"/>
    </source>
</evidence>
<dbReference type="AlphaFoldDB" id="A0A8I0HFP4"/>
<organism evidence="4 5">
    <name type="scientific">Corynebacterium gallinarum</name>
    <dbReference type="NCBI Taxonomy" id="2762214"/>
    <lineage>
        <taxon>Bacteria</taxon>
        <taxon>Bacillati</taxon>
        <taxon>Actinomycetota</taxon>
        <taxon>Actinomycetes</taxon>
        <taxon>Mycobacteriales</taxon>
        <taxon>Corynebacteriaceae</taxon>
        <taxon>Corynebacterium</taxon>
    </lineage>
</organism>
<proteinExistence type="predicted"/>
<dbReference type="EMBL" id="JACSPR010000009">
    <property type="protein sequence ID" value="MBD8030956.1"/>
    <property type="molecule type" value="Genomic_DNA"/>
</dbReference>
<dbReference type="GO" id="GO:0016787">
    <property type="term" value="F:hydrolase activity"/>
    <property type="evidence" value="ECO:0007669"/>
    <property type="project" value="UniProtKB-KW"/>
</dbReference>
<accession>A0A8I0HFP4</accession>
<evidence type="ECO:0000313" key="4">
    <source>
        <dbReference type="EMBL" id="MBD8030956.1"/>
    </source>
</evidence>
<evidence type="ECO:0000256" key="1">
    <source>
        <dbReference type="ARBA" id="ARBA00022801"/>
    </source>
</evidence>
<comment type="caution">
    <text evidence="4">The sequence shown here is derived from an EMBL/GenBank/DDBJ whole genome shotgun (WGS) entry which is preliminary data.</text>
</comment>
<dbReference type="PRINTS" id="PR00111">
    <property type="entry name" value="ABHYDROLASE"/>
</dbReference>
<feature type="region of interest" description="Disordered" evidence="2">
    <location>
        <begin position="1"/>
        <end position="32"/>
    </location>
</feature>
<dbReference type="Gene3D" id="3.40.50.1820">
    <property type="entry name" value="alpha/beta hydrolase"/>
    <property type="match status" value="1"/>
</dbReference>
<dbReference type="SUPFAM" id="SSF53474">
    <property type="entry name" value="alpha/beta-Hydrolases"/>
    <property type="match status" value="1"/>
</dbReference>
<dbReference type="InterPro" id="IPR000073">
    <property type="entry name" value="AB_hydrolase_1"/>
</dbReference>
<dbReference type="InterPro" id="IPR029058">
    <property type="entry name" value="AB_hydrolase_fold"/>
</dbReference>
<feature type="domain" description="AB hydrolase-1" evidence="3">
    <location>
        <begin position="100"/>
        <end position="225"/>
    </location>
</feature>
<evidence type="ECO:0000256" key="2">
    <source>
        <dbReference type="SAM" id="MobiDB-lite"/>
    </source>
</evidence>
<reference evidence="4 5" key="1">
    <citation type="submission" date="2020-08" db="EMBL/GenBank/DDBJ databases">
        <title>A Genomic Blueprint of the Chicken Gut Microbiome.</title>
        <authorList>
            <person name="Gilroy R."/>
            <person name="Ravi A."/>
            <person name="Getino M."/>
            <person name="Pursley I."/>
            <person name="Horton D.L."/>
            <person name="Alikhan N.-F."/>
            <person name="Baker D."/>
            <person name="Gharbi K."/>
            <person name="Hall N."/>
            <person name="Watson M."/>
            <person name="Adriaenssens E.M."/>
            <person name="Foster-Nyarko E."/>
            <person name="Jarju S."/>
            <person name="Secka A."/>
            <person name="Antonio M."/>
            <person name="Oren A."/>
            <person name="Chaudhuri R."/>
            <person name="La Ragione R.M."/>
            <person name="Hildebrand F."/>
            <person name="Pallen M.J."/>
        </authorList>
    </citation>
    <scope>NUCLEOTIDE SEQUENCE [LARGE SCALE GENOMIC DNA]</scope>
    <source>
        <strain evidence="4 5">Sa1YVA5</strain>
    </source>
</reference>
<evidence type="ECO:0000313" key="5">
    <source>
        <dbReference type="Proteomes" id="UP000650224"/>
    </source>
</evidence>
<protein>
    <submittedName>
        <fullName evidence="4">Alpha/beta hydrolase</fullName>
    </submittedName>
</protein>
<dbReference type="RefSeq" id="WP_191734202.1">
    <property type="nucleotide sequence ID" value="NZ_JACSPR010000009.1"/>
</dbReference>
<gene>
    <name evidence="4" type="ORF">H9627_11610</name>
</gene>
<keyword evidence="5" id="KW-1185">Reference proteome</keyword>
<dbReference type="InterPro" id="IPR000639">
    <property type="entry name" value="Epox_hydrolase-like"/>
</dbReference>
<dbReference type="Proteomes" id="UP000650224">
    <property type="component" value="Unassembled WGS sequence"/>
</dbReference>
<keyword evidence="1 4" id="KW-0378">Hydrolase</keyword>
<dbReference type="Pfam" id="PF00561">
    <property type="entry name" value="Abhydrolase_1"/>
    <property type="match status" value="1"/>
</dbReference>
<sequence length="362" mass="39504">MTTRTTSPGISAVDADESPVSPVSTESPESPRSRMVIKRFTESWKLWWTALNRRHSVNRAVASLERSPTVVAVEGPYRHDHVYVRGVRLHVAVAGSPADPLVLLLHGAFGGWFDYKDVIAPLAAEGFHVAAVDLRGYGLSDKPPSGYDIRRSAGDINGVIGALGHDDAVLVGTDTGGSLAWAVSTLYPDRVAGVISLGAVHPADLRRALRRKPHLFGSILSRIALFNLPIPLLRLLRFVVPRASRREVVRDTTPSYQRSNAYSGAIKLRQKALAIDHTFTPIVRTNRLMAAALPGRSDHQIARCPVWLLTPRDNRTEYLASLARSRTSGDFRLVSVPGITPLSFLEDPLSFTGMIAGFLKDS</sequence>
<feature type="compositionally biased region" description="Low complexity" evidence="2">
    <location>
        <begin position="18"/>
        <end position="32"/>
    </location>
</feature>
<name>A0A8I0HFP4_9CORY</name>
<dbReference type="PRINTS" id="PR00412">
    <property type="entry name" value="EPOXHYDRLASE"/>
</dbReference>
<dbReference type="PANTHER" id="PTHR43329">
    <property type="entry name" value="EPOXIDE HYDROLASE"/>
    <property type="match status" value="1"/>
</dbReference>